<reference evidence="2" key="1">
    <citation type="journal article" date="2022" name="Mol. Ecol. Resour.">
        <title>The genomes of chicory, endive, great burdock and yacon provide insights into Asteraceae palaeo-polyploidization history and plant inulin production.</title>
        <authorList>
            <person name="Fan W."/>
            <person name="Wang S."/>
            <person name="Wang H."/>
            <person name="Wang A."/>
            <person name="Jiang F."/>
            <person name="Liu H."/>
            <person name="Zhao H."/>
            <person name="Xu D."/>
            <person name="Zhang Y."/>
        </authorList>
    </citation>
    <scope>NUCLEOTIDE SEQUENCE [LARGE SCALE GENOMIC DNA]</scope>
    <source>
        <strain evidence="2">cv. Yunnan</strain>
    </source>
</reference>
<dbReference type="EMBL" id="CM042041">
    <property type="protein sequence ID" value="KAI3711778.1"/>
    <property type="molecule type" value="Genomic_DNA"/>
</dbReference>
<evidence type="ECO:0000313" key="2">
    <source>
        <dbReference type="Proteomes" id="UP001056120"/>
    </source>
</evidence>
<name>A0ACB9APL0_9ASTR</name>
<proteinExistence type="predicted"/>
<evidence type="ECO:0000313" key="1">
    <source>
        <dbReference type="EMBL" id="KAI3711778.1"/>
    </source>
</evidence>
<gene>
    <name evidence="1" type="ORF">L1987_70324</name>
</gene>
<reference evidence="1 2" key="2">
    <citation type="journal article" date="2022" name="Mol. Ecol. Resour.">
        <title>The genomes of chicory, endive, great burdock and yacon provide insights into Asteraceae paleo-polyploidization history and plant inulin production.</title>
        <authorList>
            <person name="Fan W."/>
            <person name="Wang S."/>
            <person name="Wang H."/>
            <person name="Wang A."/>
            <person name="Jiang F."/>
            <person name="Liu H."/>
            <person name="Zhao H."/>
            <person name="Xu D."/>
            <person name="Zhang Y."/>
        </authorList>
    </citation>
    <scope>NUCLEOTIDE SEQUENCE [LARGE SCALE GENOMIC DNA]</scope>
    <source>
        <strain evidence="2">cv. Yunnan</strain>
        <tissue evidence="1">Leaves</tissue>
    </source>
</reference>
<keyword evidence="2" id="KW-1185">Reference proteome</keyword>
<comment type="caution">
    <text evidence="1">The sequence shown here is derived from an EMBL/GenBank/DDBJ whole genome shotgun (WGS) entry which is preliminary data.</text>
</comment>
<sequence length="158" mass="17976">MSNLKKIDDLKLENKIDLMKDSIFYSLSSVTNGRESSGTLVAGLCKYYDYNKMGFQLNNKTYFSFCTKEVAKTIGMEDKVISYLDYASQNSQFSKQMNDLRAKFASGDGDGAITAKQMKEILTKITVDDESKQQFRKLMTFYLNLASTLMQQKQQGPK</sequence>
<protein>
    <submittedName>
        <fullName evidence="1">Uncharacterized protein</fullName>
    </submittedName>
</protein>
<accession>A0ACB9APL0</accession>
<dbReference type="Proteomes" id="UP001056120">
    <property type="component" value="Linkage Group LG24"/>
</dbReference>
<organism evidence="1 2">
    <name type="scientific">Smallanthus sonchifolius</name>
    <dbReference type="NCBI Taxonomy" id="185202"/>
    <lineage>
        <taxon>Eukaryota</taxon>
        <taxon>Viridiplantae</taxon>
        <taxon>Streptophyta</taxon>
        <taxon>Embryophyta</taxon>
        <taxon>Tracheophyta</taxon>
        <taxon>Spermatophyta</taxon>
        <taxon>Magnoliopsida</taxon>
        <taxon>eudicotyledons</taxon>
        <taxon>Gunneridae</taxon>
        <taxon>Pentapetalae</taxon>
        <taxon>asterids</taxon>
        <taxon>campanulids</taxon>
        <taxon>Asterales</taxon>
        <taxon>Asteraceae</taxon>
        <taxon>Asteroideae</taxon>
        <taxon>Heliantheae alliance</taxon>
        <taxon>Millerieae</taxon>
        <taxon>Smallanthus</taxon>
    </lineage>
</organism>